<sequence length="136" mass="14380">MDAISQSGHAPVDRGPGGGHRCLVKCQRHAWVIAAAASFGCLATAPVRAQVPPEVEACRLAGQATLKKRSPSLDQITVAPDTLAVSKAESQVGDTSIKGVVMGEAYLRRDTTDKPVRFVCLLGSDNAVVFTFFTEQ</sequence>
<accession>A0A916UNT4</accession>
<reference evidence="1" key="2">
    <citation type="submission" date="2020-09" db="EMBL/GenBank/DDBJ databases">
        <authorList>
            <person name="Sun Q."/>
            <person name="Zhou Y."/>
        </authorList>
    </citation>
    <scope>NUCLEOTIDE SEQUENCE</scope>
    <source>
        <strain evidence="1">CGMCC 1.12919</strain>
    </source>
</reference>
<gene>
    <name evidence="1" type="ORF">GCM10010994_43590</name>
</gene>
<dbReference type="RefSeq" id="WP_188611285.1">
    <property type="nucleotide sequence ID" value="NZ_BMGG01000008.1"/>
</dbReference>
<proteinExistence type="predicted"/>
<reference evidence="1" key="1">
    <citation type="journal article" date="2014" name="Int. J. Syst. Evol. Microbiol.">
        <title>Complete genome sequence of Corynebacterium casei LMG S-19264T (=DSM 44701T), isolated from a smear-ripened cheese.</title>
        <authorList>
            <consortium name="US DOE Joint Genome Institute (JGI-PGF)"/>
            <person name="Walter F."/>
            <person name="Albersmeier A."/>
            <person name="Kalinowski J."/>
            <person name="Ruckert C."/>
        </authorList>
    </citation>
    <scope>NUCLEOTIDE SEQUENCE</scope>
    <source>
        <strain evidence="1">CGMCC 1.12919</strain>
    </source>
</reference>
<protein>
    <submittedName>
        <fullName evidence="1">Uncharacterized protein</fullName>
    </submittedName>
</protein>
<name>A0A916UNT4_9HYPH</name>
<keyword evidence="2" id="KW-1185">Reference proteome</keyword>
<comment type="caution">
    <text evidence="1">The sequence shown here is derived from an EMBL/GenBank/DDBJ whole genome shotgun (WGS) entry which is preliminary data.</text>
</comment>
<evidence type="ECO:0000313" key="1">
    <source>
        <dbReference type="EMBL" id="GGC80867.1"/>
    </source>
</evidence>
<organism evidence="1 2">
    <name type="scientific">Chelatococcus reniformis</name>
    <dbReference type="NCBI Taxonomy" id="1494448"/>
    <lineage>
        <taxon>Bacteria</taxon>
        <taxon>Pseudomonadati</taxon>
        <taxon>Pseudomonadota</taxon>
        <taxon>Alphaproteobacteria</taxon>
        <taxon>Hyphomicrobiales</taxon>
        <taxon>Chelatococcaceae</taxon>
        <taxon>Chelatococcus</taxon>
    </lineage>
</organism>
<dbReference type="EMBL" id="BMGG01000008">
    <property type="protein sequence ID" value="GGC80867.1"/>
    <property type="molecule type" value="Genomic_DNA"/>
</dbReference>
<dbReference type="Proteomes" id="UP000637002">
    <property type="component" value="Unassembled WGS sequence"/>
</dbReference>
<evidence type="ECO:0000313" key="2">
    <source>
        <dbReference type="Proteomes" id="UP000637002"/>
    </source>
</evidence>
<dbReference type="AlphaFoldDB" id="A0A916UNT4"/>